<dbReference type="Pfam" id="PF00196">
    <property type="entry name" value="GerE"/>
    <property type="match status" value="1"/>
</dbReference>
<dbReference type="PANTHER" id="PTHR34293">
    <property type="entry name" value="HTH-TYPE TRANSCRIPTIONAL REGULATOR TRMBL2"/>
    <property type="match status" value="1"/>
</dbReference>
<dbReference type="Proteomes" id="UP000194225">
    <property type="component" value="Unassembled WGS sequence"/>
</dbReference>
<dbReference type="SUPFAM" id="SSF46785">
    <property type="entry name" value="Winged helix' DNA-binding domain"/>
    <property type="match status" value="1"/>
</dbReference>
<dbReference type="EMBL" id="CP023691">
    <property type="protein sequence ID" value="QEV55391.1"/>
    <property type="molecule type" value="Genomic_DNA"/>
</dbReference>
<evidence type="ECO:0000313" key="3">
    <source>
        <dbReference type="EMBL" id="QEV55391.1"/>
    </source>
</evidence>
<evidence type="ECO:0000313" key="5">
    <source>
        <dbReference type="Proteomes" id="UP000325458"/>
    </source>
</evidence>
<name>A0AAE6NN82_STRPT</name>
<protein>
    <submittedName>
        <fullName evidence="3">Helix-turn-helix transcriptional regulator</fullName>
    </submittedName>
    <submittedName>
        <fullName evidence="2">Sugar-specific transcriptional regulator TrmB</fullName>
    </submittedName>
</protein>
<sequence length="328" mass="35984">MNDRDLAAYLRDLGVARREAEVFSALLQAGRSSAGNLGELLGWDLAEVEEAVGRLIDLGLVVAGGADSDAPLSPTEPSIALDRLVHIRSAEVREAQLAALHAYRDYRRCTGAQTTDDLVEVVTGPQIVDRIWQFEKAVESEVVRFDSPPYHTDGGANDVEVENLERGVEYRVVYSSSAVQNCTYYAVNIEPCIAAGEQARVLSAVPVKLTVFDRRLAIVSMSSVEAESNEALLLVRPSSLLTALLGLFETAWRSGHPMHLSAQVPRALRPVQRRILELMGTGVTDDTIAQLLGISRRTLSRHTERLYQLAGATSRFQLALHAARKEWI</sequence>
<evidence type="ECO:0000313" key="2">
    <source>
        <dbReference type="EMBL" id="OSY46623.1"/>
    </source>
</evidence>
<evidence type="ECO:0000259" key="1">
    <source>
        <dbReference type="SMART" id="SM00421"/>
    </source>
</evidence>
<dbReference type="Gene3D" id="1.10.10.10">
    <property type="entry name" value="Winged helix-like DNA-binding domain superfamily/Winged helix DNA-binding domain"/>
    <property type="match status" value="2"/>
</dbReference>
<dbReference type="InterPro" id="IPR036388">
    <property type="entry name" value="WH-like_DNA-bd_sf"/>
</dbReference>
<feature type="domain" description="HTH luxR-type" evidence="1">
    <location>
        <begin position="265"/>
        <end position="322"/>
    </location>
</feature>
<dbReference type="SUPFAM" id="SSF46894">
    <property type="entry name" value="C-terminal effector domain of the bipartite response regulators"/>
    <property type="match status" value="1"/>
</dbReference>
<dbReference type="GO" id="GO:0006355">
    <property type="term" value="P:regulation of DNA-templated transcription"/>
    <property type="evidence" value="ECO:0007669"/>
    <property type="project" value="InterPro"/>
</dbReference>
<dbReference type="SMART" id="SM00421">
    <property type="entry name" value="HTH_LUXR"/>
    <property type="match status" value="1"/>
</dbReference>
<dbReference type="EMBL" id="MIGA01000009">
    <property type="protein sequence ID" value="OSY46623.1"/>
    <property type="molecule type" value="Genomic_DNA"/>
</dbReference>
<reference evidence="2 4" key="1">
    <citation type="submission" date="2016-09" db="EMBL/GenBank/DDBJ databases">
        <title>Streptomyces platensis DSM40041, a candidate organism with high potential of specific P450 cytochromes.</title>
        <authorList>
            <person name="Grumaz C."/>
            <person name="Vainshtein Y."/>
            <person name="Kirstahler P."/>
            <person name="Sohn K."/>
        </authorList>
    </citation>
    <scope>NUCLEOTIDE SEQUENCE [LARGE SCALE GENOMIC DNA]</scope>
    <source>
        <strain evidence="2 4">DSM 40041</strain>
    </source>
</reference>
<dbReference type="KEGG" id="spla:CP981_30515"/>
<dbReference type="InterPro" id="IPR016032">
    <property type="entry name" value="Sig_transdc_resp-reg_C-effctor"/>
</dbReference>
<dbReference type="InterPro" id="IPR051797">
    <property type="entry name" value="TrmB-like"/>
</dbReference>
<dbReference type="AlphaFoldDB" id="A0AAE6NN82"/>
<dbReference type="InterPro" id="IPR000792">
    <property type="entry name" value="Tscrpt_reg_LuxR_C"/>
</dbReference>
<keyword evidence="4" id="KW-1185">Reference proteome</keyword>
<accession>A0AAE6NN82</accession>
<dbReference type="InterPro" id="IPR036390">
    <property type="entry name" value="WH_DNA-bd_sf"/>
</dbReference>
<dbReference type="GO" id="GO:0003677">
    <property type="term" value="F:DNA binding"/>
    <property type="evidence" value="ECO:0007669"/>
    <property type="project" value="InterPro"/>
</dbReference>
<reference evidence="3 5" key="2">
    <citation type="submission" date="2017-09" db="EMBL/GenBank/DDBJ databases">
        <authorList>
            <person name="Lee N."/>
            <person name="Cho B.-K."/>
        </authorList>
    </citation>
    <scope>NUCLEOTIDE SEQUENCE [LARGE SCALE GENOMIC DNA]</scope>
    <source>
        <strain evidence="3 5">ATCC 23948</strain>
    </source>
</reference>
<gene>
    <name evidence="2" type="ORF">BG653_01990</name>
    <name evidence="3" type="ORF">CP981_30515</name>
</gene>
<dbReference type="PANTHER" id="PTHR34293:SF1">
    <property type="entry name" value="HTH-TYPE TRANSCRIPTIONAL REGULATOR TRMBL2"/>
    <property type="match status" value="1"/>
</dbReference>
<dbReference type="Proteomes" id="UP000325458">
    <property type="component" value="Chromosome"/>
</dbReference>
<evidence type="ECO:0000313" key="4">
    <source>
        <dbReference type="Proteomes" id="UP000194225"/>
    </source>
</evidence>
<proteinExistence type="predicted"/>
<organism evidence="3 5">
    <name type="scientific">Streptomyces platensis</name>
    <dbReference type="NCBI Taxonomy" id="58346"/>
    <lineage>
        <taxon>Bacteria</taxon>
        <taxon>Bacillati</taxon>
        <taxon>Actinomycetota</taxon>
        <taxon>Actinomycetes</taxon>
        <taxon>Kitasatosporales</taxon>
        <taxon>Streptomycetaceae</taxon>
        <taxon>Streptomyces</taxon>
    </lineage>
</organism>